<feature type="region of interest" description="Disordered" evidence="6">
    <location>
        <begin position="818"/>
        <end position="869"/>
    </location>
</feature>
<comment type="caution">
    <text evidence="8">The sequence shown here is derived from an EMBL/GenBank/DDBJ whole genome shotgun (WGS) entry which is preliminary data.</text>
</comment>
<dbReference type="OrthoDB" id="5966927at2759"/>
<dbReference type="STRING" id="69771.A0A1V6NZJ4"/>
<reference evidence="9" key="1">
    <citation type="journal article" date="2017" name="Nat. Microbiol.">
        <title>Global analysis of biosynthetic gene clusters reveals vast potential of secondary metabolite production in Penicillium species.</title>
        <authorList>
            <person name="Nielsen J.C."/>
            <person name="Grijseels S."/>
            <person name="Prigent S."/>
            <person name="Ji B."/>
            <person name="Dainat J."/>
            <person name="Nielsen K.F."/>
            <person name="Frisvad J.C."/>
            <person name="Workman M."/>
            <person name="Nielsen J."/>
        </authorList>
    </citation>
    <scope>NUCLEOTIDE SEQUENCE [LARGE SCALE GENOMIC DNA]</scope>
    <source>
        <strain evidence="9">IBT 11843</strain>
    </source>
</reference>
<evidence type="ECO:0000256" key="6">
    <source>
        <dbReference type="SAM" id="MobiDB-lite"/>
    </source>
</evidence>
<sequence>MALFPKRLTCHGCGQRSPQPVHGAIGKFHCNHCDADTYLDQNGEITDPPVTDTNPADISSPHSEPVDSTARGSDLFCSQCLRNQHLLTTSLANYSESSDDAHHPDEERRYEQFRKTMEDQYPPVCDVCEPLVVQRIRQAGYEAKADHLRRMMDRSRARKAARRERNWGWRSLLVYAGALGYWGSICGQLAWDAMSALSCSDPLAQDNSLGSPPSLLFCGKQTLDTWRIPSECSYDLSSFAGLALVAGCLSLWWNPKLRMKVDGKGGSFAGLSEYYKGQLVVLVARCVFWALLKDPSASGLKPDLPPALHIFMIMFTIISVVISRLVVRYDTRPLVNWADHSWERKVRSPGSSPAPADRVQPRISLANVNDKPAAPSFPIEKLASPLPPPETSPAIPPTPPSVADDMDWAPSAPQNIRPTVSVAQRNQPSVFDGPTPFYGSLPAAPKPPAWKLRTRQSVKPIEQVVQPNPFHRSPVQPPNMVQKNHAKPEPVFQPPRFFPPADYNQMTGLEALFEDTFDINQDVPKRDRSHPDRGQNISVSPLQSQLVYQYLRLGLLLGSMAAWTFSQNHKLSIPGNYVEASALGSASLIAGFALLEAVKIPMVHWNGMEILIYFTELVAAVHLGSHLPEASFERAYFDKYGKLLLGFMTLQELFRLSAFRRTMPAADVPEAQQPTSPFLHQPGSPQRQSPIPGDITWSPVESPSNKYPVASSFDLQQHAPVSSFSQRTAPPLSFGPSDDASTFSSVPPDGPNYGLSSSRSFNAVPAKNTHSFTMSDLRASDPSDYEQDSDNETVATTATNMTNATNRYIRNMGLSSAFSPRRSELGPGIGGLSLEDRPTPRRMTRSQTQQGLAAQQGLTGRRLAGRTIR</sequence>
<evidence type="ECO:0000259" key="7">
    <source>
        <dbReference type="Pfam" id="PF09779"/>
    </source>
</evidence>
<dbReference type="EMBL" id="MDYL01000028">
    <property type="protein sequence ID" value="OQD69997.1"/>
    <property type="molecule type" value="Genomic_DNA"/>
</dbReference>
<feature type="region of interest" description="Disordered" evidence="6">
    <location>
        <begin position="377"/>
        <end position="397"/>
    </location>
</feature>
<accession>A0A1V6NZJ4</accession>
<feature type="domain" description="Ima1 N-terminal" evidence="7">
    <location>
        <begin position="8"/>
        <end position="132"/>
    </location>
</feature>
<dbReference type="PANTHER" id="PTHR28538:SF1">
    <property type="entry name" value="INTEGRAL INNER NUCLEAR MEMBRANE PROTEIN IMA1"/>
    <property type="match status" value="1"/>
</dbReference>
<dbReference type="GO" id="GO:0034992">
    <property type="term" value="C:microtubule organizing center attachment site"/>
    <property type="evidence" value="ECO:0007669"/>
    <property type="project" value="TreeGrafter"/>
</dbReference>
<keyword evidence="5" id="KW-0539">Nucleus</keyword>
<comment type="subcellular location">
    <subcellularLocation>
        <location evidence="1">Nucleus inner membrane</location>
        <topology evidence="1">Multi-pass membrane protein</topology>
    </subcellularLocation>
</comment>
<dbReference type="GO" id="GO:0044732">
    <property type="term" value="C:mitotic spindle pole body"/>
    <property type="evidence" value="ECO:0007669"/>
    <property type="project" value="TreeGrafter"/>
</dbReference>
<evidence type="ECO:0000256" key="2">
    <source>
        <dbReference type="ARBA" id="ARBA00022692"/>
    </source>
</evidence>
<evidence type="ECO:0000256" key="1">
    <source>
        <dbReference type="ARBA" id="ARBA00004473"/>
    </source>
</evidence>
<evidence type="ECO:0000256" key="4">
    <source>
        <dbReference type="ARBA" id="ARBA00023136"/>
    </source>
</evidence>
<keyword evidence="4" id="KW-0472">Membrane</keyword>
<dbReference type="GO" id="GO:0071765">
    <property type="term" value="P:nuclear inner membrane organization"/>
    <property type="evidence" value="ECO:0007669"/>
    <property type="project" value="InterPro"/>
</dbReference>
<keyword evidence="3" id="KW-1133">Transmembrane helix</keyword>
<dbReference type="OMA" id="YPQVCES"/>
<feature type="compositionally biased region" description="Low complexity" evidence="6">
    <location>
        <begin position="847"/>
        <end position="860"/>
    </location>
</feature>
<keyword evidence="9" id="KW-1185">Reference proteome</keyword>
<dbReference type="InterPro" id="IPR042321">
    <property type="entry name" value="Ima1"/>
</dbReference>
<dbReference type="GO" id="GO:0005637">
    <property type="term" value="C:nuclear inner membrane"/>
    <property type="evidence" value="ECO:0007669"/>
    <property type="project" value="UniProtKB-SubCell"/>
</dbReference>
<protein>
    <recommendedName>
        <fullName evidence="7">Ima1 N-terminal domain-containing protein</fullName>
    </recommendedName>
</protein>
<evidence type="ECO:0000313" key="8">
    <source>
        <dbReference type="EMBL" id="OQD69997.1"/>
    </source>
</evidence>
<dbReference type="Proteomes" id="UP000191522">
    <property type="component" value="Unassembled WGS sequence"/>
</dbReference>
<feature type="compositionally biased region" description="Polar residues" evidence="6">
    <location>
        <begin position="672"/>
        <end position="689"/>
    </location>
</feature>
<feature type="region of interest" description="Disordered" evidence="6">
    <location>
        <begin position="43"/>
        <end position="70"/>
    </location>
</feature>
<dbReference type="Pfam" id="PF09779">
    <property type="entry name" value="Ima1_N"/>
    <property type="match status" value="1"/>
</dbReference>
<name>A0A1V6NZJ4_PENDC</name>
<feature type="compositionally biased region" description="Pro residues" evidence="6">
    <location>
        <begin position="385"/>
        <end position="397"/>
    </location>
</feature>
<dbReference type="InterPro" id="IPR018617">
    <property type="entry name" value="Ima1_N"/>
</dbReference>
<evidence type="ECO:0000313" key="9">
    <source>
        <dbReference type="Proteomes" id="UP000191522"/>
    </source>
</evidence>
<feature type="region of interest" description="Disordered" evidence="6">
    <location>
        <begin position="773"/>
        <end position="799"/>
    </location>
</feature>
<feature type="region of interest" description="Disordered" evidence="6">
    <location>
        <begin position="720"/>
        <end position="758"/>
    </location>
</feature>
<evidence type="ECO:0000256" key="3">
    <source>
        <dbReference type="ARBA" id="ARBA00022989"/>
    </source>
</evidence>
<proteinExistence type="predicted"/>
<dbReference type="AlphaFoldDB" id="A0A1V6NZJ4"/>
<evidence type="ECO:0000256" key="5">
    <source>
        <dbReference type="ARBA" id="ARBA00023242"/>
    </source>
</evidence>
<organism evidence="8 9">
    <name type="scientific">Penicillium decumbens</name>
    <dbReference type="NCBI Taxonomy" id="69771"/>
    <lineage>
        <taxon>Eukaryota</taxon>
        <taxon>Fungi</taxon>
        <taxon>Dikarya</taxon>
        <taxon>Ascomycota</taxon>
        <taxon>Pezizomycotina</taxon>
        <taxon>Eurotiomycetes</taxon>
        <taxon>Eurotiomycetidae</taxon>
        <taxon>Eurotiales</taxon>
        <taxon>Aspergillaceae</taxon>
        <taxon>Penicillium</taxon>
    </lineage>
</organism>
<dbReference type="GO" id="GO:0034506">
    <property type="term" value="C:chromosome, centromeric core domain"/>
    <property type="evidence" value="ECO:0007669"/>
    <property type="project" value="TreeGrafter"/>
</dbReference>
<keyword evidence="2" id="KW-0812">Transmembrane</keyword>
<feature type="compositionally biased region" description="Polar residues" evidence="6">
    <location>
        <begin position="51"/>
        <end position="62"/>
    </location>
</feature>
<dbReference type="PANTHER" id="PTHR28538">
    <property type="entry name" value="INTEGRAL INNER NUCLEAR MEMBRANE PROTEIN IMA1"/>
    <property type="match status" value="1"/>
</dbReference>
<gene>
    <name evidence="8" type="ORF">PENDEC_c028G04661</name>
</gene>
<feature type="region of interest" description="Disordered" evidence="6">
    <location>
        <begin position="669"/>
        <end position="700"/>
    </location>
</feature>